<dbReference type="EMBL" id="SDEE01000311">
    <property type="protein sequence ID" value="RXW17799.1"/>
    <property type="molecule type" value="Genomic_DNA"/>
</dbReference>
<organism evidence="3 4">
    <name type="scientific">Candolleomyces aberdarensis</name>
    <dbReference type="NCBI Taxonomy" id="2316362"/>
    <lineage>
        <taxon>Eukaryota</taxon>
        <taxon>Fungi</taxon>
        <taxon>Dikarya</taxon>
        <taxon>Basidiomycota</taxon>
        <taxon>Agaricomycotina</taxon>
        <taxon>Agaricomycetes</taxon>
        <taxon>Agaricomycetidae</taxon>
        <taxon>Agaricales</taxon>
        <taxon>Agaricineae</taxon>
        <taxon>Psathyrellaceae</taxon>
        <taxon>Candolleomyces</taxon>
    </lineage>
</organism>
<comment type="caution">
    <text evidence="3">The sequence shown here is derived from an EMBL/GenBank/DDBJ whole genome shotgun (WGS) entry which is preliminary data.</text>
</comment>
<dbReference type="Proteomes" id="UP000290288">
    <property type="component" value="Unassembled WGS sequence"/>
</dbReference>
<dbReference type="PANTHER" id="PTHR38926">
    <property type="entry name" value="F-BOX DOMAIN CONTAINING PROTEIN, EXPRESSED"/>
    <property type="match status" value="1"/>
</dbReference>
<dbReference type="AlphaFoldDB" id="A0A4Q2DE55"/>
<feature type="coiled-coil region" evidence="1">
    <location>
        <begin position="22"/>
        <end position="56"/>
    </location>
</feature>
<dbReference type="InterPro" id="IPR036047">
    <property type="entry name" value="F-box-like_dom_sf"/>
</dbReference>
<dbReference type="InterPro" id="IPR001810">
    <property type="entry name" value="F-box_dom"/>
</dbReference>
<dbReference type="Gene3D" id="3.80.10.10">
    <property type="entry name" value="Ribonuclease Inhibitor"/>
    <property type="match status" value="1"/>
</dbReference>
<evidence type="ECO:0000256" key="1">
    <source>
        <dbReference type="SAM" id="Coils"/>
    </source>
</evidence>
<dbReference type="Gene3D" id="1.20.1280.50">
    <property type="match status" value="1"/>
</dbReference>
<dbReference type="Pfam" id="PF12937">
    <property type="entry name" value="F-box-like"/>
    <property type="match status" value="1"/>
</dbReference>
<dbReference type="InterPro" id="IPR032675">
    <property type="entry name" value="LRR_dom_sf"/>
</dbReference>
<evidence type="ECO:0000259" key="2">
    <source>
        <dbReference type="Pfam" id="PF12937"/>
    </source>
</evidence>
<keyword evidence="1" id="KW-0175">Coiled coil</keyword>
<dbReference type="SUPFAM" id="SSF52047">
    <property type="entry name" value="RNI-like"/>
    <property type="match status" value="1"/>
</dbReference>
<accession>A0A4Q2DE55</accession>
<name>A0A4Q2DE55_9AGAR</name>
<evidence type="ECO:0000313" key="4">
    <source>
        <dbReference type="Proteomes" id="UP000290288"/>
    </source>
</evidence>
<gene>
    <name evidence="3" type="ORF">EST38_g8050</name>
</gene>
<keyword evidence="4" id="KW-1185">Reference proteome</keyword>
<dbReference type="OrthoDB" id="3221235at2759"/>
<sequence>MVRRKNFVHLFTSNAIPQALEVASIQQAIDGFEARISNLKSQIQALEDQVREHRVLLSPMRRMPPEILGEIFQFIVPGYLDEETRSIVTNLSLVCKTWYYAAQLTHRLWSRVSISKDTLPVLSPKKMVAWLGRARSPPRSLSICASDEDHPCRCATNDSTRCPLSNQSLIQLLTEGPSLDHLSIFCDAPRCFQRLLDSIAESEAAKPRSWDSIKSLGLSISSRAWRNSTGPESLIFTHIPKSVTSFQLYLPCAHVAFSRGLPEQSRMAEIPFPNDFLQRLTSFTIKCNWHGTQIFSALVHCVNVKTLTLDFNADASATDLWPADDPTVEHLTRVGLHLPQLRTLCMHRVPSTAIKFFEVLHTPSLEKLEIYNPRGFSTARFYEQLKTSVKVWLQRDHALYHLSLRHASFHSDEILQSLLAGFPSLTHLTIECPRFTGISEKARGRRDVFTALNGDETLPRLEYLELLNMSCDNISFGKLSPYLMTRRLREELGEDCVAIKQLTLTFEEGQDPVSQSYRHQNETEELRNGTVARVDFSRRQWKIRSP</sequence>
<evidence type="ECO:0000313" key="3">
    <source>
        <dbReference type="EMBL" id="RXW17799.1"/>
    </source>
</evidence>
<dbReference type="STRING" id="2316362.A0A4Q2DE55"/>
<reference evidence="3 4" key="1">
    <citation type="submission" date="2019-01" db="EMBL/GenBank/DDBJ databases">
        <title>Draft genome sequence of Psathyrella aberdarensis IHI B618.</title>
        <authorList>
            <person name="Buettner E."/>
            <person name="Kellner H."/>
        </authorList>
    </citation>
    <scope>NUCLEOTIDE SEQUENCE [LARGE SCALE GENOMIC DNA]</scope>
    <source>
        <strain evidence="3 4">IHI B618</strain>
    </source>
</reference>
<dbReference type="SUPFAM" id="SSF81383">
    <property type="entry name" value="F-box domain"/>
    <property type="match status" value="1"/>
</dbReference>
<protein>
    <recommendedName>
        <fullName evidence="2">F-box domain-containing protein</fullName>
    </recommendedName>
</protein>
<feature type="domain" description="F-box" evidence="2">
    <location>
        <begin position="61"/>
        <end position="114"/>
    </location>
</feature>
<dbReference type="PANTHER" id="PTHR38926:SF5">
    <property type="entry name" value="F-BOX AND LEUCINE-RICH REPEAT PROTEIN 6"/>
    <property type="match status" value="1"/>
</dbReference>
<proteinExistence type="predicted"/>